<reference evidence="1 2" key="1">
    <citation type="journal article" date="2003" name="DNA Res.">
        <title>Structural analysis of four large plasmids harboring in a unicellular cyanobacterium, Synechocystis sp. PCC 6803.</title>
        <authorList>
            <person name="Kaneko T."/>
            <person name="Nakamura Y."/>
            <person name="Sasamoto S."/>
            <person name="Watanabe A."/>
            <person name="Kohara M."/>
            <person name="Matsumoto M."/>
            <person name="Shimpo S."/>
            <person name="Yamada M."/>
            <person name="Tabata S."/>
        </authorList>
    </citation>
    <scope>NUCLEOTIDE SEQUENCE [LARGE SCALE GENOMIC DNA]</scope>
    <source>
        <strain evidence="2">ATCC 27184 / PCC 6803 / Kazusa</strain>
    </source>
</reference>
<protein>
    <submittedName>
        <fullName evidence="1">Uncharacterized protein</fullName>
    </submittedName>
</protein>
<dbReference type="InterPro" id="IPR009061">
    <property type="entry name" value="DNA-bd_dom_put_sf"/>
</dbReference>
<keyword evidence="2" id="KW-1185">Reference proteome</keyword>
<proteinExistence type="predicted"/>
<dbReference type="EMBL" id="AP004312">
    <property type="protein sequence ID" value="BAD02025.1"/>
    <property type="molecule type" value="Genomic_DNA"/>
</dbReference>
<dbReference type="Proteomes" id="UP000001425">
    <property type="component" value="Plasmid pSYSG"/>
</dbReference>
<organism evidence="1 2">
    <name type="scientific">Synechocystis sp. (strain ATCC 27184 / PCC 6803 / Kazusa)</name>
    <dbReference type="NCBI Taxonomy" id="1111708"/>
    <lineage>
        <taxon>Bacteria</taxon>
        <taxon>Bacillati</taxon>
        <taxon>Cyanobacteriota</taxon>
        <taxon>Cyanophyceae</taxon>
        <taxon>Synechococcales</taxon>
        <taxon>Merismopediaceae</taxon>
        <taxon>Synechocystis</taxon>
    </lineage>
</organism>
<dbReference type="KEGG" id="syn:sll8017"/>
<sequence length="177" mass="19851">MTELAQEAGVSVRTVQTWAKAGYFSKQGSNAYDILGYYRWYTRSLRQDLDEHKAKVARSDWDTKWREGRARKSLAEASLVELQMQSKVKQVVPIDLVISEIDKVLSSSIRLFRDLPSYFSAPHCYQSSSEVAAALEQAVSLALKDFQSQLVSLSLGAELVEKSKVFHDSFSSSDTSS</sequence>
<gene>
    <name evidence="1" type="ordered locus">sll8017</name>
</gene>
<dbReference type="SUPFAM" id="SSF46955">
    <property type="entry name" value="Putative DNA-binding domain"/>
    <property type="match status" value="1"/>
</dbReference>
<dbReference type="EnsemblBacteria" id="BAD02025">
    <property type="protein sequence ID" value="BAD02025"/>
    <property type="gene ID" value="BAD02025"/>
</dbReference>
<evidence type="ECO:0000313" key="1">
    <source>
        <dbReference type="EMBL" id="BAD02025.1"/>
    </source>
</evidence>
<accession>Q6ZE75</accession>
<evidence type="ECO:0000313" key="2">
    <source>
        <dbReference type="Proteomes" id="UP000001425"/>
    </source>
</evidence>
<geneLocation type="plasmid" evidence="1 2">
    <name>pSYSG</name>
</geneLocation>
<name>Q6ZE75_SYNY3</name>
<keyword evidence="1" id="KW-0614">Plasmid</keyword>
<dbReference type="InParanoid" id="Q6ZE75"/>
<dbReference type="AlphaFoldDB" id="Q6ZE75"/>